<comment type="caution">
    <text evidence="2">The sequence shown here is derived from an EMBL/GenBank/DDBJ whole genome shotgun (WGS) entry which is preliminary data.</text>
</comment>
<evidence type="ECO:0000313" key="2">
    <source>
        <dbReference type="EMBL" id="MBU9725940.1"/>
    </source>
</evidence>
<dbReference type="RefSeq" id="WP_158350132.1">
    <property type="nucleotide sequence ID" value="NZ_JAHQCX010000004.1"/>
</dbReference>
<organism evidence="2 3">
    <name type="scientific">Diplocloster modestus</name>
    <dbReference type="NCBI Taxonomy" id="2850322"/>
    <lineage>
        <taxon>Bacteria</taxon>
        <taxon>Bacillati</taxon>
        <taxon>Bacillota</taxon>
        <taxon>Clostridia</taxon>
        <taxon>Lachnospirales</taxon>
        <taxon>Lachnospiraceae</taxon>
        <taxon>Diplocloster</taxon>
    </lineage>
</organism>
<gene>
    <name evidence="2" type="ORF">KTH90_07925</name>
</gene>
<dbReference type="Proteomes" id="UP001314681">
    <property type="component" value="Unassembled WGS sequence"/>
</dbReference>
<dbReference type="InterPro" id="IPR024997">
    <property type="entry name" value="DUF3892"/>
</dbReference>
<sequence>MYATKIKMKTYCKASMNLTEIEEIYITGNALNGYYKKEYLYTYLQMYPDSIKVNIYPYPNLVPAESKYGEKYVRSQPNDTQTDNLLNLPRE</sequence>
<reference evidence="2 3" key="1">
    <citation type="submission" date="2021-06" db="EMBL/GenBank/DDBJ databases">
        <title>Description of novel taxa of the family Lachnospiraceae.</title>
        <authorList>
            <person name="Chaplin A.V."/>
            <person name="Sokolova S.R."/>
            <person name="Pikina A.P."/>
            <person name="Korzhanova M."/>
            <person name="Belova V."/>
            <person name="Korostin D."/>
            <person name="Efimov B.A."/>
        </authorList>
    </citation>
    <scope>NUCLEOTIDE SEQUENCE [LARGE SCALE GENOMIC DNA]</scope>
    <source>
        <strain evidence="2 3">ASD4241</strain>
    </source>
</reference>
<name>A0ABS6K611_9FIRM</name>
<accession>A0ABS6K611</accession>
<proteinExistence type="predicted"/>
<evidence type="ECO:0000313" key="3">
    <source>
        <dbReference type="Proteomes" id="UP001314681"/>
    </source>
</evidence>
<dbReference type="EMBL" id="JAHQCX010000004">
    <property type="protein sequence ID" value="MBU9725940.1"/>
    <property type="molecule type" value="Genomic_DNA"/>
</dbReference>
<keyword evidence="3" id="KW-1185">Reference proteome</keyword>
<feature type="compositionally biased region" description="Polar residues" evidence="1">
    <location>
        <begin position="75"/>
        <end position="85"/>
    </location>
</feature>
<protein>
    <submittedName>
        <fullName evidence="2">DUF3892 domain-containing protein</fullName>
    </submittedName>
</protein>
<dbReference type="Pfam" id="PF13031">
    <property type="entry name" value="DUF3892"/>
    <property type="match status" value="1"/>
</dbReference>
<feature type="region of interest" description="Disordered" evidence="1">
    <location>
        <begin position="70"/>
        <end position="91"/>
    </location>
</feature>
<evidence type="ECO:0000256" key="1">
    <source>
        <dbReference type="SAM" id="MobiDB-lite"/>
    </source>
</evidence>